<proteinExistence type="predicted"/>
<dbReference type="AlphaFoldDB" id="A0A2H9T3F8"/>
<reference evidence="1" key="1">
    <citation type="journal article" date="2017" name="Appl. Environ. Microbiol.">
        <title>Molecular characterization of an Endozoicomonas-like organism causing infection in king scallop Pecten maximus L.</title>
        <authorList>
            <person name="Cano I."/>
            <person name="van Aerle R."/>
            <person name="Ross S."/>
            <person name="Verner-Jeffreys D.W."/>
            <person name="Paley R.K."/>
            <person name="Rimmer G."/>
            <person name="Ryder D."/>
            <person name="Hooper P."/>
            <person name="Stone D."/>
            <person name="Feist S.W."/>
        </authorList>
    </citation>
    <scope>NUCLEOTIDE SEQUENCE</scope>
</reference>
<accession>A0A2H9T3F8</accession>
<evidence type="ECO:0000313" key="1">
    <source>
        <dbReference type="EMBL" id="PJE77763.1"/>
    </source>
</evidence>
<comment type="caution">
    <text evidence="1">The sequence shown here is derived from an EMBL/GenBank/DDBJ whole genome shotgun (WGS) entry which is preliminary data.</text>
</comment>
<dbReference type="EMBL" id="NSIT01000388">
    <property type="protein sequence ID" value="PJE77763.1"/>
    <property type="molecule type" value="Genomic_DNA"/>
</dbReference>
<sequence>MSQHLHIQHFALTATLTNHILHLDQNATCRVISGAKTKLDGYAEKDKRHSFNAGGYNVKLLVK</sequence>
<gene>
    <name evidence="1" type="ORF">CI610_03309</name>
</gene>
<name>A0A2H9T3F8_9ZZZZ</name>
<protein>
    <submittedName>
        <fullName evidence="1">Uncharacterized protein</fullName>
    </submittedName>
</protein>
<organism evidence="1">
    <name type="scientific">invertebrate metagenome</name>
    <dbReference type="NCBI Taxonomy" id="1711999"/>
    <lineage>
        <taxon>unclassified sequences</taxon>
        <taxon>metagenomes</taxon>
        <taxon>organismal metagenomes</taxon>
    </lineage>
</organism>